<dbReference type="SUPFAM" id="SSF55729">
    <property type="entry name" value="Acyl-CoA N-acyltransferases (Nat)"/>
    <property type="match status" value="1"/>
</dbReference>
<organism evidence="2 3">
    <name type="scientific">Candidatus Roizmanbacteria bacterium RIFCSPLOWO2_01_FULL_40_42</name>
    <dbReference type="NCBI Taxonomy" id="1802066"/>
    <lineage>
        <taxon>Bacteria</taxon>
        <taxon>Candidatus Roizmaniibacteriota</taxon>
    </lineage>
</organism>
<dbReference type="EMBL" id="MGAQ01000010">
    <property type="protein sequence ID" value="OGK50887.1"/>
    <property type="molecule type" value="Genomic_DNA"/>
</dbReference>
<dbReference type="AlphaFoldDB" id="A0A1F7J5K6"/>
<reference evidence="2 3" key="1">
    <citation type="journal article" date="2016" name="Nat. Commun.">
        <title>Thousands of microbial genomes shed light on interconnected biogeochemical processes in an aquifer system.</title>
        <authorList>
            <person name="Anantharaman K."/>
            <person name="Brown C.T."/>
            <person name="Hug L.A."/>
            <person name="Sharon I."/>
            <person name="Castelle C.J."/>
            <person name="Probst A.J."/>
            <person name="Thomas B.C."/>
            <person name="Singh A."/>
            <person name="Wilkins M.J."/>
            <person name="Karaoz U."/>
            <person name="Brodie E.L."/>
            <person name="Williams K.H."/>
            <person name="Hubbard S.S."/>
            <person name="Banfield J.F."/>
        </authorList>
    </citation>
    <scope>NUCLEOTIDE SEQUENCE [LARGE SCALE GENOMIC DNA]</scope>
</reference>
<gene>
    <name evidence="2" type="ORF">A3B50_01245</name>
</gene>
<proteinExistence type="predicted"/>
<sequence>MYKKNQVALLDKQQKYKKFLQTSEVIPVLEILSKTTQQRFLYGENGLSKLIPRLKFRIHTDARECFALWNKFNTDKSLFALWDFRTAFHDAWDEKRYFLTIYNNSEPIGLLPLAYDEKEKVYEWYGTEWQEENKFYQRGKNLFPLLFTVMPAQIKCNSIIPSSIDEDYSQEFIPDDPQFYIDITNLKNVNELFSTFSKKHRYNFRRDYMHILEQKPQVEWITSPAGQVRSLFTIKDLSIKRFGEAEDKNSSMFRHEKYLESFINIVKNQGKYKTKMLVVKIQGKIVAIDMIAMYDKGYYLLQGASDLGNYSGLGNFICYLEFEDAIKNGFEEINALQEDNNWKHRYFSSRPLLKLKK</sequence>
<evidence type="ECO:0000313" key="2">
    <source>
        <dbReference type="EMBL" id="OGK50887.1"/>
    </source>
</evidence>
<evidence type="ECO:0000259" key="1">
    <source>
        <dbReference type="Pfam" id="PF13480"/>
    </source>
</evidence>
<name>A0A1F7J5K6_9BACT</name>
<accession>A0A1F7J5K6</accession>
<dbReference type="Pfam" id="PF13480">
    <property type="entry name" value="Acetyltransf_6"/>
    <property type="match status" value="1"/>
</dbReference>
<protein>
    <recommendedName>
        <fullName evidence="1">BioF2-like acetyltransferase domain-containing protein</fullName>
    </recommendedName>
</protein>
<evidence type="ECO:0000313" key="3">
    <source>
        <dbReference type="Proteomes" id="UP000178558"/>
    </source>
</evidence>
<dbReference type="InterPro" id="IPR038740">
    <property type="entry name" value="BioF2-like_GNAT_dom"/>
</dbReference>
<dbReference type="InterPro" id="IPR016181">
    <property type="entry name" value="Acyl_CoA_acyltransferase"/>
</dbReference>
<dbReference type="Proteomes" id="UP000178558">
    <property type="component" value="Unassembled WGS sequence"/>
</dbReference>
<comment type="caution">
    <text evidence="2">The sequence shown here is derived from an EMBL/GenBank/DDBJ whole genome shotgun (WGS) entry which is preliminary data.</text>
</comment>
<feature type="domain" description="BioF2-like acetyltransferase" evidence="1">
    <location>
        <begin position="198"/>
        <end position="343"/>
    </location>
</feature>
<dbReference type="Gene3D" id="3.40.630.30">
    <property type="match status" value="1"/>
</dbReference>